<dbReference type="SUPFAM" id="SSF63411">
    <property type="entry name" value="LuxS/MPP-like metallohydrolase"/>
    <property type="match status" value="1"/>
</dbReference>
<feature type="compositionally biased region" description="Basic and acidic residues" evidence="1">
    <location>
        <begin position="48"/>
        <end position="77"/>
    </location>
</feature>
<evidence type="ECO:0000313" key="3">
    <source>
        <dbReference type="Proteomes" id="UP000263596"/>
    </source>
</evidence>
<evidence type="ECO:0000313" key="2">
    <source>
        <dbReference type="EMBL" id="HCK29349.1"/>
    </source>
</evidence>
<dbReference type="Proteomes" id="UP000263596">
    <property type="component" value="Unassembled WGS sequence"/>
</dbReference>
<feature type="non-terminal residue" evidence="2">
    <location>
        <position position="237"/>
    </location>
</feature>
<protein>
    <submittedName>
        <fullName evidence="2">Peptidase M16</fullName>
    </submittedName>
</protein>
<organism evidence="2 3">
    <name type="scientific">Acinetobacter ursingii</name>
    <dbReference type="NCBI Taxonomy" id="108980"/>
    <lineage>
        <taxon>Bacteria</taxon>
        <taxon>Pseudomonadati</taxon>
        <taxon>Pseudomonadota</taxon>
        <taxon>Gammaproteobacteria</taxon>
        <taxon>Moraxellales</taxon>
        <taxon>Moraxellaceae</taxon>
        <taxon>Acinetobacter</taxon>
    </lineage>
</organism>
<dbReference type="EMBL" id="DPVE01000070">
    <property type="protein sequence ID" value="HCK29349.1"/>
    <property type="molecule type" value="Genomic_DNA"/>
</dbReference>
<sequence length="237" mass="26869">ATALGSRLSDYIVSSKGNWGQYFNDLDAVQKLNVNEVNQTFKQFLTPEHRIAGDIKPTPEEQKKALEQKKQQEKPKTLDQQQAAEEPLKDASIYKQEVSQYVKSSADYLQNTEKKIQRGKLKNGMQYALFPTQTRDDRVYATITLDFGTEKSLFDKGTVLDLTSYLLLRGSDKYTLQQVADKSIEAGGAATATSADNGMTINIQARKDKFEDFFKFVVEVMKHPSFEQTQFDLIKSQ</sequence>
<reference evidence="2 3" key="1">
    <citation type="journal article" date="2018" name="Nat. Biotechnol.">
        <title>A standardized bacterial taxonomy based on genome phylogeny substantially revises the tree of life.</title>
        <authorList>
            <person name="Parks D.H."/>
            <person name="Chuvochina M."/>
            <person name="Waite D.W."/>
            <person name="Rinke C."/>
            <person name="Skarshewski A."/>
            <person name="Chaumeil P.A."/>
            <person name="Hugenholtz P."/>
        </authorList>
    </citation>
    <scope>NUCLEOTIDE SEQUENCE [LARGE SCALE GENOMIC DNA]</scope>
    <source>
        <strain evidence="2">UBA9669</strain>
    </source>
</reference>
<gene>
    <name evidence="2" type="ORF">DHW29_03575</name>
</gene>
<dbReference type="GO" id="GO:0046872">
    <property type="term" value="F:metal ion binding"/>
    <property type="evidence" value="ECO:0007669"/>
    <property type="project" value="InterPro"/>
</dbReference>
<dbReference type="InterPro" id="IPR011249">
    <property type="entry name" value="Metalloenz_LuxS/M16"/>
</dbReference>
<proteinExistence type="predicted"/>
<dbReference type="AlphaFoldDB" id="A0A3D2SIS9"/>
<feature type="non-terminal residue" evidence="2">
    <location>
        <position position="1"/>
    </location>
</feature>
<accession>A0A3D2SIS9</accession>
<dbReference type="Gene3D" id="3.30.830.10">
    <property type="entry name" value="Metalloenzyme, LuxS/M16 peptidase-like"/>
    <property type="match status" value="1"/>
</dbReference>
<feature type="region of interest" description="Disordered" evidence="1">
    <location>
        <begin position="48"/>
        <end position="89"/>
    </location>
</feature>
<comment type="caution">
    <text evidence="2">The sequence shown here is derived from an EMBL/GenBank/DDBJ whole genome shotgun (WGS) entry which is preliminary data.</text>
</comment>
<evidence type="ECO:0000256" key="1">
    <source>
        <dbReference type="SAM" id="MobiDB-lite"/>
    </source>
</evidence>
<name>A0A3D2SIS9_9GAMM</name>